<dbReference type="EMBL" id="JANPWB010000016">
    <property type="protein sequence ID" value="KAJ1084417.1"/>
    <property type="molecule type" value="Genomic_DNA"/>
</dbReference>
<evidence type="ECO:0000256" key="1">
    <source>
        <dbReference type="SAM" id="MobiDB-lite"/>
    </source>
</evidence>
<comment type="caution">
    <text evidence="2">The sequence shown here is derived from an EMBL/GenBank/DDBJ whole genome shotgun (WGS) entry which is preliminary data.</text>
</comment>
<proteinExistence type="predicted"/>
<reference evidence="2" key="1">
    <citation type="journal article" date="2022" name="bioRxiv">
        <title>Sequencing and chromosome-scale assembly of the giantPleurodeles waltlgenome.</title>
        <authorList>
            <person name="Brown T."/>
            <person name="Elewa A."/>
            <person name="Iarovenko S."/>
            <person name="Subramanian E."/>
            <person name="Araus A.J."/>
            <person name="Petzold A."/>
            <person name="Susuki M."/>
            <person name="Suzuki K.-i.T."/>
            <person name="Hayashi T."/>
            <person name="Toyoda A."/>
            <person name="Oliveira C."/>
            <person name="Osipova E."/>
            <person name="Leigh N.D."/>
            <person name="Simon A."/>
            <person name="Yun M.H."/>
        </authorList>
    </citation>
    <scope>NUCLEOTIDE SEQUENCE</scope>
    <source>
        <strain evidence="2">20211129_DDA</strain>
        <tissue evidence="2">Liver</tissue>
    </source>
</reference>
<dbReference type="AlphaFoldDB" id="A0AAV7KYS1"/>
<name>A0AAV7KYS1_PLEWA</name>
<protein>
    <submittedName>
        <fullName evidence="2">Uncharacterized protein</fullName>
    </submittedName>
</protein>
<dbReference type="Proteomes" id="UP001066276">
    <property type="component" value="Chromosome 12"/>
</dbReference>
<sequence length="201" mass="20843">MSAIPGVRSKGRRASRVGSPGYSRLWLLIRLQASVPSSALPHGEWPGLRSWRSHESPAPEVAARVPRPSAPARTARALNHLAALPNSGRSGGTPASGPVIVAARAGRPDCVKACGPSSPSKPRPHVSSGPRQAWGELPARDGGFVRAPDFGGGTQRCCGGTVGPAGAPPEGAPRPNLEKRVRPCSQWGRPESTDTCPTLTP</sequence>
<keyword evidence="3" id="KW-1185">Reference proteome</keyword>
<organism evidence="2 3">
    <name type="scientific">Pleurodeles waltl</name>
    <name type="common">Iberian ribbed newt</name>
    <dbReference type="NCBI Taxonomy" id="8319"/>
    <lineage>
        <taxon>Eukaryota</taxon>
        <taxon>Metazoa</taxon>
        <taxon>Chordata</taxon>
        <taxon>Craniata</taxon>
        <taxon>Vertebrata</taxon>
        <taxon>Euteleostomi</taxon>
        <taxon>Amphibia</taxon>
        <taxon>Batrachia</taxon>
        <taxon>Caudata</taxon>
        <taxon>Salamandroidea</taxon>
        <taxon>Salamandridae</taxon>
        <taxon>Pleurodelinae</taxon>
        <taxon>Pleurodeles</taxon>
    </lineage>
</organism>
<gene>
    <name evidence="2" type="ORF">NDU88_004565</name>
</gene>
<feature type="region of interest" description="Disordered" evidence="1">
    <location>
        <begin position="112"/>
        <end position="201"/>
    </location>
</feature>
<evidence type="ECO:0000313" key="3">
    <source>
        <dbReference type="Proteomes" id="UP001066276"/>
    </source>
</evidence>
<evidence type="ECO:0000313" key="2">
    <source>
        <dbReference type="EMBL" id="KAJ1084417.1"/>
    </source>
</evidence>
<accession>A0AAV7KYS1</accession>